<dbReference type="PROSITE" id="PS51257">
    <property type="entry name" value="PROKAR_LIPOPROTEIN"/>
    <property type="match status" value="1"/>
</dbReference>
<evidence type="ECO:0000256" key="1">
    <source>
        <dbReference type="SAM" id="SignalP"/>
    </source>
</evidence>
<dbReference type="AlphaFoldDB" id="A0AA37V553"/>
<organism evidence="2 3">
    <name type="scientific">Roseisolibacter agri</name>
    <dbReference type="NCBI Taxonomy" id="2014610"/>
    <lineage>
        <taxon>Bacteria</taxon>
        <taxon>Pseudomonadati</taxon>
        <taxon>Gemmatimonadota</taxon>
        <taxon>Gemmatimonadia</taxon>
        <taxon>Gemmatimonadales</taxon>
        <taxon>Gemmatimonadaceae</taxon>
        <taxon>Roseisolibacter</taxon>
    </lineage>
</organism>
<keyword evidence="1" id="KW-0732">Signal</keyword>
<accession>A0AA37V553</accession>
<dbReference type="Proteomes" id="UP001161325">
    <property type="component" value="Unassembled WGS sequence"/>
</dbReference>
<feature type="signal peptide" evidence="1">
    <location>
        <begin position="1"/>
        <end position="20"/>
    </location>
</feature>
<evidence type="ECO:0000313" key="2">
    <source>
        <dbReference type="EMBL" id="GLC23681.1"/>
    </source>
</evidence>
<feature type="chain" id="PRO_5041251787" evidence="1">
    <location>
        <begin position="21"/>
        <end position="105"/>
    </location>
</feature>
<dbReference type="RefSeq" id="WP_284348124.1">
    <property type="nucleotide sequence ID" value="NZ_BRXS01000001.1"/>
</dbReference>
<sequence>MQSRTLLFAAVSLTALVAVAACASDTEPAATPVAPTEPAGPAFSAAPAGPNVAAALGNRIASTCRGYARKQAALQAAIGKAKGDEEKELREQLAALEVIKKDACD</sequence>
<keyword evidence="3" id="KW-1185">Reference proteome</keyword>
<reference evidence="2" key="1">
    <citation type="submission" date="2022-08" db="EMBL/GenBank/DDBJ databases">
        <title>Draft genome sequencing of Roseisolibacter agri AW1220.</title>
        <authorList>
            <person name="Tobiishi Y."/>
            <person name="Tonouchi A."/>
        </authorList>
    </citation>
    <scope>NUCLEOTIDE SEQUENCE</scope>
    <source>
        <strain evidence="2">AW1220</strain>
    </source>
</reference>
<name>A0AA37V553_9BACT</name>
<gene>
    <name evidence="2" type="ORF">rosag_01940</name>
</gene>
<dbReference type="EMBL" id="BRXS01000001">
    <property type="protein sequence ID" value="GLC23681.1"/>
    <property type="molecule type" value="Genomic_DNA"/>
</dbReference>
<proteinExistence type="predicted"/>
<comment type="caution">
    <text evidence="2">The sequence shown here is derived from an EMBL/GenBank/DDBJ whole genome shotgun (WGS) entry which is preliminary data.</text>
</comment>
<protein>
    <submittedName>
        <fullName evidence="2">Uncharacterized protein</fullName>
    </submittedName>
</protein>
<evidence type="ECO:0000313" key="3">
    <source>
        <dbReference type="Proteomes" id="UP001161325"/>
    </source>
</evidence>